<evidence type="ECO:0000256" key="12">
    <source>
        <dbReference type="PROSITE-ProRule" id="PRU00723"/>
    </source>
</evidence>
<keyword evidence="7 12" id="KW-0862">Zinc</keyword>
<dbReference type="Pfam" id="PF16131">
    <property type="entry name" value="Torus"/>
    <property type="match status" value="1"/>
</dbReference>
<evidence type="ECO:0000256" key="8">
    <source>
        <dbReference type="ARBA" id="ARBA00022884"/>
    </source>
</evidence>
<evidence type="ECO:0000256" key="11">
    <source>
        <dbReference type="PROSITE-ProRule" id="PRU00176"/>
    </source>
</evidence>
<dbReference type="PANTHER" id="PTHR14089:SF6">
    <property type="entry name" value="PRE-MRNA-SPLICING FACTOR RBM22"/>
    <property type="match status" value="1"/>
</dbReference>
<keyword evidence="9" id="KW-0508">mRNA splicing</keyword>
<dbReference type="PROSITE" id="PS50102">
    <property type="entry name" value="RRM"/>
    <property type="match status" value="1"/>
</dbReference>
<keyword evidence="8 11" id="KW-0694">RNA-binding</keyword>
<dbReference type="GO" id="GO:0071006">
    <property type="term" value="C:U2-type catalytic step 1 spliceosome"/>
    <property type="evidence" value="ECO:0007669"/>
    <property type="project" value="TreeGrafter"/>
</dbReference>
<dbReference type="CDD" id="cd12224">
    <property type="entry name" value="RRM_RBM22"/>
    <property type="match status" value="1"/>
</dbReference>
<keyword evidence="5" id="KW-0747">Spliceosome</keyword>
<dbReference type="GO" id="GO:0006397">
    <property type="term" value="P:mRNA processing"/>
    <property type="evidence" value="ECO:0007669"/>
    <property type="project" value="UniProtKB-KW"/>
</dbReference>
<dbReference type="Pfam" id="PF21369">
    <property type="entry name" value="STL11_N"/>
    <property type="match status" value="1"/>
</dbReference>
<evidence type="ECO:0000256" key="3">
    <source>
        <dbReference type="ARBA" id="ARBA00022664"/>
    </source>
</evidence>
<dbReference type="InterPro" id="IPR032297">
    <property type="entry name" value="Torus"/>
</dbReference>
<dbReference type="Pfam" id="PF00076">
    <property type="entry name" value="RRM_1"/>
    <property type="match status" value="1"/>
</dbReference>
<dbReference type="Proteomes" id="UP001489004">
    <property type="component" value="Unassembled WGS sequence"/>
</dbReference>
<sequence>MAARLLRDPEADGWERSDFPIVCETCLGPNPYVRMQRIEYGGECHISGRPYTVFRWRPGSDARYKKTIICQEVAKAKNVCQVCLLDLDYNLPVQVRDTALGNDEEPLPESDVNKEFQLQRMADEGTLDSSFAKAKANDTILRLQRTTPYYKRNQAPICSFYVKGECKRGAECPYRHEMPQTGELAEQNIKDRYYGVNDPVAKKMMRRVDEMPKLVPPEDTSITTLYVGGLTPDMGSEDLRDKFYAYGEIQSIKVLSARHCAFVTFTTRAAAEKAAEELNNRLIINGSRLKLMWGRPQEKRPEADPMQPYPAPAMLPPQVQMQMGGAAPFEPAGAKFFNLPPVGAAPAVAAYPSMDPMAMGTRARALVTSQSAPEVPLLEATIAGVHSALLSGQLTCSGLVQGYLQRITAYDKPTQLNAIRILNLNASNLALAKDVELQSLRESSKPLPPLFCVPLLVKDNIDTLGMSSTAGAIALLDNTPARDSNVVMRLQAAGAIVLAKTNMGEFAISPSESVGSVYGVVRNPYNLDHTTAGSSGGTAAGLAANLGLVGLGTDTGNSIRGPASHASVVGLRPTLGLNSRRGIVPARLNRDTCGPLARTVEDAARVFGLMIAVDPEDPLTNISSTVKLPADYTQFLDSSALSRARIGVFSQIANLLGTDPEVAALFNQALLDMSTAGATTVDFSIVGNSLGLDWDANRDGAGPAYGHWNINGSWENLWACDAAFRTDLDNYLLTAGSQVPYRTLQQIVQAGAYHPSIMSNMRSTLESRYRPADYPTPAMRAQGIRCGCLDYYLDPCRVEFRKRLIESMDALMVDVVVFPTWQKPPLLLGDVADDDGDVDVHIGNNSPDIAPHTGTPALNVPMGFTKAGLPTGLQLLARPFDEAALFRVGYAYEQATLQRKVPGLFPELQNPLQTSSLPITSAGR</sequence>
<dbReference type="GO" id="GO:0008270">
    <property type="term" value="F:zinc ion binding"/>
    <property type="evidence" value="ECO:0007669"/>
    <property type="project" value="UniProtKB-KW"/>
</dbReference>
<evidence type="ECO:0000259" key="13">
    <source>
        <dbReference type="PROSITE" id="PS50102"/>
    </source>
</evidence>
<gene>
    <name evidence="15" type="ORF">WJX72_010055</name>
</gene>
<dbReference type="FunFam" id="4.10.1000.10:FF:000006">
    <property type="entry name" value="Putative pre-mrna-splicing factor rbm22"/>
    <property type="match status" value="1"/>
</dbReference>
<dbReference type="SUPFAM" id="SSF75304">
    <property type="entry name" value="Amidase signature (AS) enzymes"/>
    <property type="match status" value="1"/>
</dbReference>
<keyword evidence="3" id="KW-0507">mRNA processing</keyword>
<keyword evidence="4 12" id="KW-0479">Metal-binding</keyword>
<dbReference type="InterPro" id="IPR036855">
    <property type="entry name" value="Znf_CCCH_sf"/>
</dbReference>
<evidence type="ECO:0000256" key="2">
    <source>
        <dbReference type="ARBA" id="ARBA00007781"/>
    </source>
</evidence>
<evidence type="ECO:0000313" key="16">
    <source>
        <dbReference type="Proteomes" id="UP001489004"/>
    </source>
</evidence>
<keyword evidence="10" id="KW-0539">Nucleus</keyword>
<dbReference type="GO" id="GO:0008380">
    <property type="term" value="P:RNA splicing"/>
    <property type="evidence" value="ECO:0007669"/>
    <property type="project" value="UniProtKB-KW"/>
</dbReference>
<dbReference type="InterPro" id="IPR000571">
    <property type="entry name" value="Znf_CCCH"/>
</dbReference>
<dbReference type="PANTHER" id="PTHR14089">
    <property type="entry name" value="PRE-MRNA-SPLICING FACTOR RBM22"/>
    <property type="match status" value="1"/>
</dbReference>
<name>A0AAW1QGL7_9CHLO</name>
<dbReference type="SMART" id="SM00360">
    <property type="entry name" value="RRM"/>
    <property type="match status" value="1"/>
</dbReference>
<evidence type="ECO:0000256" key="6">
    <source>
        <dbReference type="ARBA" id="ARBA00022771"/>
    </source>
</evidence>
<dbReference type="GO" id="GO:0000974">
    <property type="term" value="C:Prp19 complex"/>
    <property type="evidence" value="ECO:0007669"/>
    <property type="project" value="TreeGrafter"/>
</dbReference>
<dbReference type="FunFam" id="3.30.70.330:FF:000476">
    <property type="entry name" value="Zinc finger CCCH domain-containing protein 4"/>
    <property type="match status" value="1"/>
</dbReference>
<dbReference type="InterPro" id="IPR000504">
    <property type="entry name" value="RRM_dom"/>
</dbReference>
<dbReference type="Gene3D" id="3.30.70.330">
    <property type="match status" value="1"/>
</dbReference>
<dbReference type="GO" id="GO:0036002">
    <property type="term" value="F:pre-mRNA binding"/>
    <property type="evidence" value="ECO:0007669"/>
    <property type="project" value="TreeGrafter"/>
</dbReference>
<dbReference type="InterPro" id="IPR039171">
    <property type="entry name" value="Cwc2/Slt11"/>
</dbReference>
<dbReference type="GO" id="GO:0071007">
    <property type="term" value="C:U2-type catalytic step 2 spliceosome"/>
    <property type="evidence" value="ECO:0007669"/>
    <property type="project" value="TreeGrafter"/>
</dbReference>
<feature type="domain" description="RRM" evidence="13">
    <location>
        <begin position="223"/>
        <end position="296"/>
    </location>
</feature>
<evidence type="ECO:0000256" key="5">
    <source>
        <dbReference type="ARBA" id="ARBA00022728"/>
    </source>
</evidence>
<evidence type="ECO:0000313" key="15">
    <source>
        <dbReference type="EMBL" id="KAK9820415.1"/>
    </source>
</evidence>
<dbReference type="GO" id="GO:0017070">
    <property type="term" value="F:U6 snRNA binding"/>
    <property type="evidence" value="ECO:0007669"/>
    <property type="project" value="TreeGrafter"/>
</dbReference>
<dbReference type="InterPro" id="IPR036928">
    <property type="entry name" value="AS_sf"/>
</dbReference>
<dbReference type="AlphaFoldDB" id="A0AAW1QGL7"/>
<accession>A0AAW1QGL7</accession>
<proteinExistence type="inferred from homology"/>
<evidence type="ECO:0000256" key="9">
    <source>
        <dbReference type="ARBA" id="ARBA00023187"/>
    </source>
</evidence>
<dbReference type="EMBL" id="JALJOR010000003">
    <property type="protein sequence ID" value="KAK9820415.1"/>
    <property type="molecule type" value="Genomic_DNA"/>
</dbReference>
<comment type="caution">
    <text evidence="15">The sequence shown here is derived from an EMBL/GenBank/DDBJ whole genome shotgun (WGS) entry which is preliminary data.</text>
</comment>
<dbReference type="SMART" id="SM00356">
    <property type="entry name" value="ZnF_C3H1"/>
    <property type="match status" value="1"/>
</dbReference>
<organism evidence="15 16">
    <name type="scientific">[Myrmecia] bisecta</name>
    <dbReference type="NCBI Taxonomy" id="41462"/>
    <lineage>
        <taxon>Eukaryota</taxon>
        <taxon>Viridiplantae</taxon>
        <taxon>Chlorophyta</taxon>
        <taxon>core chlorophytes</taxon>
        <taxon>Trebouxiophyceae</taxon>
        <taxon>Trebouxiales</taxon>
        <taxon>Trebouxiaceae</taxon>
        <taxon>Myrmecia</taxon>
    </lineage>
</organism>
<dbReference type="Gene3D" id="4.10.1000.10">
    <property type="entry name" value="Zinc finger, CCCH-type"/>
    <property type="match status" value="1"/>
</dbReference>
<evidence type="ECO:0000256" key="10">
    <source>
        <dbReference type="ARBA" id="ARBA00023242"/>
    </source>
</evidence>
<evidence type="ECO:0000259" key="14">
    <source>
        <dbReference type="PROSITE" id="PS50103"/>
    </source>
</evidence>
<dbReference type="InterPro" id="IPR035979">
    <property type="entry name" value="RBD_domain_sf"/>
</dbReference>
<comment type="similarity">
    <text evidence="2">Belongs to the SLT11 family.</text>
</comment>
<reference evidence="15 16" key="1">
    <citation type="journal article" date="2024" name="Nat. Commun.">
        <title>Phylogenomics reveals the evolutionary origins of lichenization in chlorophyte algae.</title>
        <authorList>
            <person name="Puginier C."/>
            <person name="Libourel C."/>
            <person name="Otte J."/>
            <person name="Skaloud P."/>
            <person name="Haon M."/>
            <person name="Grisel S."/>
            <person name="Petersen M."/>
            <person name="Berrin J.G."/>
            <person name="Delaux P.M."/>
            <person name="Dal Grande F."/>
            <person name="Keller J."/>
        </authorList>
    </citation>
    <scope>NUCLEOTIDE SEQUENCE [LARGE SCALE GENOMIC DNA]</scope>
    <source>
        <strain evidence="15 16">SAG 2043</strain>
    </source>
</reference>
<feature type="zinc finger region" description="C3H1-type" evidence="12">
    <location>
        <begin position="152"/>
        <end position="179"/>
    </location>
</feature>
<dbReference type="PROSITE" id="PS50103">
    <property type="entry name" value="ZF_C3H1"/>
    <property type="match status" value="1"/>
</dbReference>
<evidence type="ECO:0000256" key="7">
    <source>
        <dbReference type="ARBA" id="ARBA00022833"/>
    </source>
</evidence>
<dbReference type="InterPro" id="IPR012677">
    <property type="entry name" value="Nucleotide-bd_a/b_plait_sf"/>
</dbReference>
<dbReference type="InterPro" id="IPR023631">
    <property type="entry name" value="Amidase_dom"/>
</dbReference>
<dbReference type="InterPro" id="IPR048995">
    <property type="entry name" value="STL11/RBM22-like_N"/>
</dbReference>
<keyword evidence="6 12" id="KW-0863">Zinc-finger</keyword>
<dbReference type="Gene3D" id="3.90.1300.10">
    <property type="entry name" value="Amidase signature (AS) domain"/>
    <property type="match status" value="1"/>
</dbReference>
<dbReference type="SUPFAM" id="SSF90229">
    <property type="entry name" value="CCCH zinc finger"/>
    <property type="match status" value="1"/>
</dbReference>
<evidence type="ECO:0000256" key="4">
    <source>
        <dbReference type="ARBA" id="ARBA00022723"/>
    </source>
</evidence>
<dbReference type="SUPFAM" id="SSF54928">
    <property type="entry name" value="RNA-binding domain, RBD"/>
    <property type="match status" value="1"/>
</dbReference>
<protein>
    <submittedName>
        <fullName evidence="15">Uncharacterized protein</fullName>
    </submittedName>
</protein>
<evidence type="ECO:0000256" key="1">
    <source>
        <dbReference type="ARBA" id="ARBA00004123"/>
    </source>
</evidence>
<dbReference type="Pfam" id="PF01425">
    <property type="entry name" value="Amidase"/>
    <property type="match status" value="2"/>
</dbReference>
<feature type="domain" description="C3H1-type" evidence="14">
    <location>
        <begin position="152"/>
        <end position="179"/>
    </location>
</feature>
<comment type="subcellular location">
    <subcellularLocation>
        <location evidence="1">Nucleus</location>
    </subcellularLocation>
</comment>
<keyword evidence="16" id="KW-1185">Reference proteome</keyword>